<dbReference type="Gene3D" id="3.40.50.150">
    <property type="entry name" value="Vaccinia Virus protein VP39"/>
    <property type="match status" value="1"/>
</dbReference>
<evidence type="ECO:0000313" key="10">
    <source>
        <dbReference type="Proteomes" id="UP000076964"/>
    </source>
</evidence>
<keyword evidence="10" id="KW-1185">Reference proteome</keyword>
<dbReference type="OrthoDB" id="9805492at2"/>
<feature type="domain" description="Methyltransferase" evidence="7">
    <location>
        <begin position="216"/>
        <end position="332"/>
    </location>
</feature>
<organism evidence="9 10">
    <name type="scientific">Thermodesulfatator autotrophicus</name>
    <dbReference type="NCBI Taxonomy" id="1795632"/>
    <lineage>
        <taxon>Bacteria</taxon>
        <taxon>Pseudomonadati</taxon>
        <taxon>Thermodesulfobacteriota</taxon>
        <taxon>Thermodesulfobacteria</taxon>
        <taxon>Thermodesulfobacteriales</taxon>
        <taxon>Thermodesulfatatoraceae</taxon>
        <taxon>Thermodesulfatator</taxon>
    </lineage>
</organism>
<comment type="similarity">
    <text evidence="6">Belongs to the methyltransferase superfamily. RlmI family.</text>
</comment>
<dbReference type="Proteomes" id="UP000076964">
    <property type="component" value="Unassembled WGS sequence"/>
</dbReference>
<keyword evidence="2" id="KW-0963">Cytoplasm</keyword>
<dbReference type="CDD" id="cd21153">
    <property type="entry name" value="PUA_RlmI"/>
    <property type="match status" value="1"/>
</dbReference>
<proteinExistence type="inferred from homology"/>
<dbReference type="CDD" id="cd11572">
    <property type="entry name" value="RlmI_M_like"/>
    <property type="match status" value="1"/>
</dbReference>
<evidence type="ECO:0000259" key="7">
    <source>
        <dbReference type="Pfam" id="PF13847"/>
    </source>
</evidence>
<evidence type="ECO:0000256" key="3">
    <source>
        <dbReference type="ARBA" id="ARBA00022603"/>
    </source>
</evidence>
<dbReference type="InterPro" id="IPR036974">
    <property type="entry name" value="PUA_sf"/>
</dbReference>
<dbReference type="SUPFAM" id="SSF88697">
    <property type="entry name" value="PUA domain-like"/>
    <property type="match status" value="1"/>
</dbReference>
<dbReference type="SUPFAM" id="SSF53335">
    <property type="entry name" value="S-adenosyl-L-methionine-dependent methyltransferases"/>
    <property type="match status" value="1"/>
</dbReference>
<accession>A0A177E7E3</accession>
<dbReference type="STRING" id="1795632.TH606_07415"/>
<dbReference type="Pfam" id="PF17785">
    <property type="entry name" value="PUA_3"/>
    <property type="match status" value="1"/>
</dbReference>
<dbReference type="GO" id="GO:0032259">
    <property type="term" value="P:methylation"/>
    <property type="evidence" value="ECO:0007669"/>
    <property type="project" value="UniProtKB-KW"/>
</dbReference>
<dbReference type="InterPro" id="IPR029063">
    <property type="entry name" value="SAM-dependent_MTases_sf"/>
</dbReference>
<dbReference type="InterPro" id="IPR015947">
    <property type="entry name" value="PUA-like_sf"/>
</dbReference>
<evidence type="ECO:0000256" key="2">
    <source>
        <dbReference type="ARBA" id="ARBA00022490"/>
    </source>
</evidence>
<dbReference type="InterPro" id="IPR025714">
    <property type="entry name" value="Methyltranfer_dom"/>
</dbReference>
<comment type="caution">
    <text evidence="9">The sequence shown here is derived from an EMBL/GenBank/DDBJ whole genome shotgun (WGS) entry which is preliminary data.</text>
</comment>
<dbReference type="GO" id="GO:0005737">
    <property type="term" value="C:cytoplasm"/>
    <property type="evidence" value="ECO:0007669"/>
    <property type="project" value="UniProtKB-SubCell"/>
</dbReference>
<evidence type="ECO:0000259" key="8">
    <source>
        <dbReference type="Pfam" id="PF17785"/>
    </source>
</evidence>
<keyword evidence="4" id="KW-0808">Transferase</keyword>
<comment type="subcellular location">
    <subcellularLocation>
        <location evidence="1">Cytoplasm</location>
    </subcellularLocation>
</comment>
<gene>
    <name evidence="9" type="ORF">TH606_07415</name>
</gene>
<evidence type="ECO:0000256" key="1">
    <source>
        <dbReference type="ARBA" id="ARBA00004496"/>
    </source>
</evidence>
<evidence type="ECO:0000313" key="9">
    <source>
        <dbReference type="EMBL" id="OAG27360.1"/>
    </source>
</evidence>
<evidence type="ECO:0000256" key="5">
    <source>
        <dbReference type="ARBA" id="ARBA00022691"/>
    </source>
</evidence>
<dbReference type="PANTHER" id="PTHR42873:SF1">
    <property type="entry name" value="S-ADENOSYLMETHIONINE-DEPENDENT METHYLTRANSFERASE DOMAIN-CONTAINING PROTEIN"/>
    <property type="match status" value="1"/>
</dbReference>
<reference evidence="9 10" key="1">
    <citation type="submission" date="2016-02" db="EMBL/GenBank/DDBJ databases">
        <title>Draft genome sequence of Thermodesulfatator sp. S606.</title>
        <authorList>
            <person name="Lai Q."/>
            <person name="Cao J."/>
            <person name="Dupont S."/>
            <person name="Shao Z."/>
            <person name="Jebbar M."/>
            <person name="Alain K."/>
        </authorList>
    </citation>
    <scope>NUCLEOTIDE SEQUENCE [LARGE SCALE GENOMIC DNA]</scope>
    <source>
        <strain evidence="9 10">S606</strain>
    </source>
</reference>
<evidence type="ECO:0000256" key="4">
    <source>
        <dbReference type="ARBA" id="ARBA00022679"/>
    </source>
</evidence>
<dbReference type="Gene3D" id="3.30.750.80">
    <property type="entry name" value="RNA methyltransferase domain (HRMD) like"/>
    <property type="match status" value="1"/>
</dbReference>
<dbReference type="GO" id="GO:0008168">
    <property type="term" value="F:methyltransferase activity"/>
    <property type="evidence" value="ECO:0007669"/>
    <property type="project" value="UniProtKB-KW"/>
</dbReference>
<name>A0A177E7E3_9BACT</name>
<protein>
    <recommendedName>
        <fullName evidence="11">PUA domain-containing protein</fullName>
    </recommendedName>
</protein>
<dbReference type="PANTHER" id="PTHR42873">
    <property type="entry name" value="RIBOSOMAL RNA LARGE SUBUNIT METHYLTRANSFERASE"/>
    <property type="match status" value="1"/>
</dbReference>
<dbReference type="Pfam" id="PF13847">
    <property type="entry name" value="Methyltransf_31"/>
    <property type="match status" value="1"/>
</dbReference>
<dbReference type="GO" id="GO:0003723">
    <property type="term" value="F:RNA binding"/>
    <property type="evidence" value="ECO:0007669"/>
    <property type="project" value="InterPro"/>
</dbReference>
<dbReference type="RefSeq" id="WP_068542502.1">
    <property type="nucleotide sequence ID" value="NZ_LSFI01000032.1"/>
</dbReference>
<dbReference type="Gene3D" id="2.30.130.10">
    <property type="entry name" value="PUA domain"/>
    <property type="match status" value="1"/>
</dbReference>
<dbReference type="CDD" id="cd02440">
    <property type="entry name" value="AdoMet_MTases"/>
    <property type="match status" value="1"/>
</dbReference>
<feature type="domain" description="RlmI-like PUA" evidence="8">
    <location>
        <begin position="5"/>
        <end position="66"/>
    </location>
</feature>
<keyword evidence="5" id="KW-0949">S-adenosyl-L-methionine</keyword>
<evidence type="ECO:0000256" key="6">
    <source>
        <dbReference type="ARBA" id="ARBA00038091"/>
    </source>
</evidence>
<keyword evidence="3" id="KW-0489">Methyltransferase</keyword>
<evidence type="ECO:0008006" key="11">
    <source>
        <dbReference type="Google" id="ProtNLM"/>
    </source>
</evidence>
<dbReference type="EMBL" id="LSFI01000032">
    <property type="protein sequence ID" value="OAG27360.1"/>
    <property type="molecule type" value="Genomic_DNA"/>
</dbReference>
<dbReference type="AlphaFoldDB" id="A0A177E7E3"/>
<sequence>MKTAVLNPKGVKKILSRRLWLEKADFLKLPELAPGELGRLTSKEGHFLAIAYFNPKSRIVARLLSFQDEEISQEFFVKRFKKTFRDRQKLYPGETCFRLIHGEGDLLPGLTVDLFEKIAVVQLATAGMESLKGLIRDALKEAFPLEGLVFKNDLPVRKDEGLSIYVENEGIEGPFWAKIDGLYFLIDPIAGQKTGFFLDQRENRRKFASYVKESLVFDLFCYSGAFSLYAARDGAQKVLAVDRSSQALALAEENARRNGLAGKITFIQDDIENFLQYAPKARAIVLDPPALIKKERAYQAGKRLYETLNNKAISRLEDRGIFLSCSCSQFLKLNDLLSLAQKVAIKNGLYPQLLEIGLQARDHPVYLPMPETWYLKAVFLKILAFEG</sequence>
<dbReference type="InterPro" id="IPR041532">
    <property type="entry name" value="RlmI-like_PUA"/>
</dbReference>